<evidence type="ECO:0000256" key="1">
    <source>
        <dbReference type="SAM" id="MobiDB-lite"/>
    </source>
</evidence>
<name>A0AA38KPP1_9AGAR</name>
<feature type="compositionally biased region" description="Basic and acidic residues" evidence="1">
    <location>
        <begin position="150"/>
        <end position="163"/>
    </location>
</feature>
<organism evidence="2 3">
    <name type="scientific">Lentinula aff. detonsa</name>
    <dbReference type="NCBI Taxonomy" id="2804958"/>
    <lineage>
        <taxon>Eukaryota</taxon>
        <taxon>Fungi</taxon>
        <taxon>Dikarya</taxon>
        <taxon>Basidiomycota</taxon>
        <taxon>Agaricomycotina</taxon>
        <taxon>Agaricomycetes</taxon>
        <taxon>Agaricomycetidae</taxon>
        <taxon>Agaricales</taxon>
        <taxon>Marasmiineae</taxon>
        <taxon>Omphalotaceae</taxon>
        <taxon>Lentinula</taxon>
    </lineage>
</organism>
<dbReference type="EMBL" id="MU793500">
    <property type="protein sequence ID" value="KAJ3782091.1"/>
    <property type="molecule type" value="Genomic_DNA"/>
</dbReference>
<protein>
    <submittedName>
        <fullName evidence="2">Uncharacterized protein</fullName>
    </submittedName>
</protein>
<comment type="caution">
    <text evidence="2">The sequence shown here is derived from an EMBL/GenBank/DDBJ whole genome shotgun (WGS) entry which is preliminary data.</text>
</comment>
<evidence type="ECO:0000313" key="3">
    <source>
        <dbReference type="Proteomes" id="UP001163798"/>
    </source>
</evidence>
<feature type="compositionally biased region" description="Polar residues" evidence="1">
    <location>
        <begin position="164"/>
        <end position="176"/>
    </location>
</feature>
<feature type="region of interest" description="Disordered" evidence="1">
    <location>
        <begin position="147"/>
        <end position="176"/>
    </location>
</feature>
<sequence>MLQHIHQRSLKPSIQDSSSTHQLFCSVQTMITGAEVSVALVLAGKIISTLSTDGLRRKTDEILGDQELANLLGELYRLNDKQAREQSLKWEMASQKIGLLAVYGRGPIDVLVRYSIARSAYFLAQSYKVNVKKDTARAKLQAYKLGKGKQNVDDRHHPTEEAHLSSSGQNTNSTPEHIVRSSSTMVFNYSVPVGTPENPAIHCPVGSEPTIPKGLKPGNIIILSRETVKV</sequence>
<proteinExistence type="predicted"/>
<gene>
    <name evidence="2" type="ORF">GGU10DRAFT_364677</name>
</gene>
<dbReference type="AlphaFoldDB" id="A0AA38KPP1"/>
<evidence type="ECO:0000313" key="2">
    <source>
        <dbReference type="EMBL" id="KAJ3782091.1"/>
    </source>
</evidence>
<reference evidence="2" key="1">
    <citation type="submission" date="2022-08" db="EMBL/GenBank/DDBJ databases">
        <authorList>
            <consortium name="DOE Joint Genome Institute"/>
            <person name="Min B."/>
            <person name="Riley R."/>
            <person name="Sierra-Patev S."/>
            <person name="Naranjo-Ortiz M."/>
            <person name="Looney B."/>
            <person name="Konkel Z."/>
            <person name="Slot J.C."/>
            <person name="Sakamoto Y."/>
            <person name="Steenwyk J.L."/>
            <person name="Rokas A."/>
            <person name="Carro J."/>
            <person name="Camarero S."/>
            <person name="Ferreira P."/>
            <person name="Molpeceres G."/>
            <person name="Ruiz-Duenas F.J."/>
            <person name="Serrano A."/>
            <person name="Henrissat B."/>
            <person name="Drula E."/>
            <person name="Hughes K.W."/>
            <person name="Mata J.L."/>
            <person name="Ishikawa N.K."/>
            <person name="Vargas-Isla R."/>
            <person name="Ushijima S."/>
            <person name="Smith C.A."/>
            <person name="Ahrendt S."/>
            <person name="Andreopoulos W."/>
            <person name="He G."/>
            <person name="Labutti K."/>
            <person name="Lipzen A."/>
            <person name="Ng V."/>
            <person name="Sandor L."/>
            <person name="Barry K."/>
            <person name="Martinez A.T."/>
            <person name="Xiao Y."/>
            <person name="Gibbons J.G."/>
            <person name="Terashima K."/>
            <person name="Hibbett D.S."/>
            <person name="Grigoriev I.V."/>
        </authorList>
    </citation>
    <scope>NUCLEOTIDE SEQUENCE</scope>
    <source>
        <strain evidence="2">TFB10291</strain>
    </source>
</reference>
<keyword evidence="3" id="KW-1185">Reference proteome</keyword>
<dbReference type="Proteomes" id="UP001163798">
    <property type="component" value="Unassembled WGS sequence"/>
</dbReference>
<accession>A0AA38KPP1</accession>